<keyword evidence="4" id="KW-0675">Receptor</keyword>
<protein>
    <submittedName>
        <fullName evidence="4">Leucine-rich repeat receptor-like protein kinase</fullName>
    </submittedName>
</protein>
<keyword evidence="1" id="KW-0677">Repeat</keyword>
<dbReference type="FunFam" id="3.80.10.10:FF:000383">
    <property type="entry name" value="Leucine-rich repeat receptor protein kinase EMS1"/>
    <property type="match status" value="1"/>
</dbReference>
<dbReference type="Proteomes" id="UP001153069">
    <property type="component" value="Unassembled WGS sequence"/>
</dbReference>
<feature type="transmembrane region" description="Helical" evidence="3">
    <location>
        <begin position="253"/>
        <end position="274"/>
    </location>
</feature>
<feature type="compositionally biased region" description="Polar residues" evidence="2">
    <location>
        <begin position="35"/>
        <end position="56"/>
    </location>
</feature>
<feature type="compositionally biased region" description="Basic and acidic residues" evidence="2">
    <location>
        <begin position="57"/>
        <end position="70"/>
    </location>
</feature>
<dbReference type="SUPFAM" id="SSF52058">
    <property type="entry name" value="L domain-like"/>
    <property type="match status" value="1"/>
</dbReference>
<evidence type="ECO:0000313" key="5">
    <source>
        <dbReference type="Proteomes" id="UP001153069"/>
    </source>
</evidence>
<keyword evidence="5" id="KW-1185">Reference proteome</keyword>
<dbReference type="OrthoDB" id="511504at2759"/>
<dbReference type="Gene3D" id="3.80.10.10">
    <property type="entry name" value="Ribonuclease Inhibitor"/>
    <property type="match status" value="1"/>
</dbReference>
<feature type="compositionally biased region" description="Polar residues" evidence="2">
    <location>
        <begin position="224"/>
        <end position="240"/>
    </location>
</feature>
<dbReference type="AlphaFoldDB" id="A0A9N8DP29"/>
<comment type="caution">
    <text evidence="4">The sequence shown here is derived from an EMBL/GenBank/DDBJ whole genome shotgun (WGS) entry which is preliminary data.</text>
</comment>
<dbReference type="InterPro" id="IPR052941">
    <property type="entry name" value="StomDev_PlantInt_Reg"/>
</dbReference>
<name>A0A9N8DP29_9STRA</name>
<feature type="compositionally biased region" description="Basic and acidic residues" evidence="2">
    <location>
        <begin position="1"/>
        <end position="12"/>
    </location>
</feature>
<dbReference type="PANTHER" id="PTHR48004:SF59">
    <property type="entry name" value="LEUCINE-RICH REPEAT-CONTAINING N-TERMINAL PLANT-TYPE DOMAIN-CONTAINING PROTEIN"/>
    <property type="match status" value="1"/>
</dbReference>
<evidence type="ECO:0000256" key="2">
    <source>
        <dbReference type="SAM" id="MobiDB-lite"/>
    </source>
</evidence>
<dbReference type="PANTHER" id="PTHR48004">
    <property type="entry name" value="OS01G0149700 PROTEIN"/>
    <property type="match status" value="1"/>
</dbReference>
<proteinExistence type="predicted"/>
<dbReference type="GO" id="GO:0016301">
    <property type="term" value="F:kinase activity"/>
    <property type="evidence" value="ECO:0007669"/>
    <property type="project" value="UniProtKB-KW"/>
</dbReference>
<accession>A0A9N8DP29</accession>
<gene>
    <name evidence="4" type="ORF">SEMRO_269_G104110.1</name>
</gene>
<feature type="region of interest" description="Disordered" evidence="2">
    <location>
        <begin position="1"/>
        <end position="166"/>
    </location>
</feature>
<feature type="compositionally biased region" description="Basic and acidic residues" evidence="2">
    <location>
        <begin position="80"/>
        <end position="95"/>
    </location>
</feature>
<feature type="region of interest" description="Disordered" evidence="2">
    <location>
        <begin position="223"/>
        <end position="243"/>
    </location>
</feature>
<dbReference type="InterPro" id="IPR032675">
    <property type="entry name" value="LRR_dom_sf"/>
</dbReference>
<sequence length="743" mass="81628">MESPHGGDEPHSSDTASHGTTTGSEQLIAEASNMAVESNGSATVSSIDGTSMVSNDDTSKERYSEKPMDKDEFDDIFASKAREEPEIAKDGKEIYRSSGISEKTEKSPQQPESNTERTDGDPSQSPAAVGAFFERITNGIQPLPPQPPRGATTGTPGAYHEGPSLDGRGVGFITAYQNIGPTTEETFVEPNNNTRYGSSSSLIQARAVPEEEQVDGMVHAEPVDTTTSDLDPSQSESTWSGKRRSAHSKYHKMLVAALVCLVLGSVLTVIGVLVSRNNKRKEDSETLFLRTPTMAPTMLTSTDYLWNILPEATQQSIDLQLIVAQDEPPAASTTKNKTYYETPQTQAFQWLIEDAALWNYSSTSRLYQRFALATLYYATQGKLWHDKANWLDYNQHECDWFAANEFRIGGPPVLADSPCGDGTVNKTSDGIFKRLWLPDNNLNGTFPSNEIYGMLTNLESINLFKNPALTGSAMSSQIGQLSNLSMISFSICAVSGTVPSEIGLLSSSLEIMYFSKIKQWTPAATSKPHNRLISGMLPTELGLLTALKHLSFNNNFLSGTLPTELGALPSLELFQIPGNNVTGSFPSELGQTRLLYLYVYDNRMTGVLPTELGLLRNMTHAHLYHNSFQGRVPSQVGALTSMKELMLAGNSLHGSMPSELANLSALRMLYLAHNPEMTGSFPTQLYNLSKLEALDFNETSIYLDREVGNISAVGRVPQHIHDALNFSFWDYYYKCFRRFPCPA</sequence>
<keyword evidence="3" id="KW-0472">Membrane</keyword>
<keyword evidence="4" id="KW-0808">Transferase</keyword>
<evidence type="ECO:0000313" key="4">
    <source>
        <dbReference type="EMBL" id="CAB9506522.1"/>
    </source>
</evidence>
<keyword evidence="3" id="KW-0812">Transmembrane</keyword>
<dbReference type="Pfam" id="PF00560">
    <property type="entry name" value="LRR_1"/>
    <property type="match status" value="1"/>
</dbReference>
<dbReference type="InterPro" id="IPR001611">
    <property type="entry name" value="Leu-rich_rpt"/>
</dbReference>
<evidence type="ECO:0000256" key="1">
    <source>
        <dbReference type="ARBA" id="ARBA00022737"/>
    </source>
</evidence>
<evidence type="ECO:0000256" key="3">
    <source>
        <dbReference type="SAM" id="Phobius"/>
    </source>
</evidence>
<organism evidence="4 5">
    <name type="scientific">Seminavis robusta</name>
    <dbReference type="NCBI Taxonomy" id="568900"/>
    <lineage>
        <taxon>Eukaryota</taxon>
        <taxon>Sar</taxon>
        <taxon>Stramenopiles</taxon>
        <taxon>Ochrophyta</taxon>
        <taxon>Bacillariophyta</taxon>
        <taxon>Bacillariophyceae</taxon>
        <taxon>Bacillariophycidae</taxon>
        <taxon>Naviculales</taxon>
        <taxon>Naviculaceae</taxon>
        <taxon>Seminavis</taxon>
    </lineage>
</organism>
<dbReference type="EMBL" id="CAICTM010000268">
    <property type="protein sequence ID" value="CAB9506522.1"/>
    <property type="molecule type" value="Genomic_DNA"/>
</dbReference>
<keyword evidence="3" id="KW-1133">Transmembrane helix</keyword>
<reference evidence="4" key="1">
    <citation type="submission" date="2020-06" db="EMBL/GenBank/DDBJ databases">
        <authorList>
            <consortium name="Plant Systems Biology data submission"/>
        </authorList>
    </citation>
    <scope>NUCLEOTIDE SEQUENCE</scope>
    <source>
        <strain evidence="4">D6</strain>
    </source>
</reference>
<feature type="compositionally biased region" description="Polar residues" evidence="2">
    <location>
        <begin position="13"/>
        <end position="25"/>
    </location>
</feature>
<keyword evidence="4" id="KW-0418">Kinase</keyword>